<comment type="caution">
    <text evidence="10">The sequence shown here is derived from an EMBL/GenBank/DDBJ whole genome shotgun (WGS) entry which is preliminary data.</text>
</comment>
<keyword evidence="7" id="KW-0175">Coiled coil</keyword>
<feature type="domain" description="PAS" evidence="9">
    <location>
        <begin position="3"/>
        <end position="59"/>
    </location>
</feature>
<comment type="catalytic activity">
    <reaction evidence="1">
        <text>ATP + protein L-histidine = ADP + protein N-phospho-L-histidine.</text>
        <dbReference type="EC" id="2.7.13.3"/>
    </reaction>
</comment>
<dbReference type="CDD" id="cd00082">
    <property type="entry name" value="HisKA"/>
    <property type="match status" value="1"/>
</dbReference>
<evidence type="ECO:0000256" key="4">
    <source>
        <dbReference type="ARBA" id="ARBA00022679"/>
    </source>
</evidence>
<dbReference type="InterPro" id="IPR005467">
    <property type="entry name" value="His_kinase_dom"/>
</dbReference>
<dbReference type="SMART" id="SM00091">
    <property type="entry name" value="PAS"/>
    <property type="match status" value="1"/>
</dbReference>
<keyword evidence="6" id="KW-0902">Two-component regulatory system</keyword>
<evidence type="ECO:0000256" key="3">
    <source>
        <dbReference type="ARBA" id="ARBA00022553"/>
    </source>
</evidence>
<dbReference type="InterPro" id="IPR003661">
    <property type="entry name" value="HisK_dim/P_dom"/>
</dbReference>
<dbReference type="Pfam" id="PF02518">
    <property type="entry name" value="HATPase_c"/>
    <property type="match status" value="1"/>
</dbReference>
<dbReference type="EMBL" id="SRMP02000001">
    <property type="protein sequence ID" value="MFN0290209.1"/>
    <property type="molecule type" value="Genomic_DNA"/>
</dbReference>
<dbReference type="NCBIfam" id="TIGR00229">
    <property type="entry name" value="sensory_box"/>
    <property type="match status" value="1"/>
</dbReference>
<dbReference type="CDD" id="cd00130">
    <property type="entry name" value="PAS"/>
    <property type="match status" value="1"/>
</dbReference>
<evidence type="ECO:0000313" key="10">
    <source>
        <dbReference type="EMBL" id="MFN0290209.1"/>
    </source>
</evidence>
<dbReference type="GO" id="GO:0005524">
    <property type="term" value="F:ATP binding"/>
    <property type="evidence" value="ECO:0007669"/>
    <property type="project" value="UniProtKB-KW"/>
</dbReference>
<dbReference type="Proteomes" id="UP001517367">
    <property type="component" value="Unassembled WGS sequence"/>
</dbReference>
<dbReference type="PROSITE" id="PS50112">
    <property type="entry name" value="PAS"/>
    <property type="match status" value="1"/>
</dbReference>
<keyword evidence="10" id="KW-0547">Nucleotide-binding</keyword>
<dbReference type="SUPFAM" id="SSF55785">
    <property type="entry name" value="PYP-like sensor domain (PAS domain)"/>
    <property type="match status" value="1"/>
</dbReference>
<feature type="coiled-coil region" evidence="7">
    <location>
        <begin position="104"/>
        <end position="131"/>
    </location>
</feature>
<dbReference type="InterPro" id="IPR036890">
    <property type="entry name" value="HATPase_C_sf"/>
</dbReference>
<accession>A0ABW9JCT2</accession>
<dbReference type="PANTHER" id="PTHR43711:SF1">
    <property type="entry name" value="HISTIDINE KINASE 1"/>
    <property type="match status" value="1"/>
</dbReference>
<feature type="domain" description="Histidine kinase" evidence="8">
    <location>
        <begin position="134"/>
        <end position="351"/>
    </location>
</feature>
<dbReference type="InterPro" id="IPR003594">
    <property type="entry name" value="HATPase_dom"/>
</dbReference>
<dbReference type="SUPFAM" id="SSF47384">
    <property type="entry name" value="Homodimeric domain of signal transducing histidine kinase"/>
    <property type="match status" value="1"/>
</dbReference>
<dbReference type="InterPro" id="IPR050736">
    <property type="entry name" value="Sensor_HK_Regulatory"/>
</dbReference>
<reference evidence="10 11" key="1">
    <citation type="submission" date="2024-12" db="EMBL/GenBank/DDBJ databases">
        <authorList>
            <person name="Hu S."/>
        </authorList>
    </citation>
    <scope>NUCLEOTIDE SEQUENCE [LARGE SCALE GENOMIC DNA]</scope>
    <source>
        <strain evidence="10 11">P-25</strain>
    </source>
</reference>
<keyword evidence="3" id="KW-0597">Phosphoprotein</keyword>
<evidence type="ECO:0000256" key="2">
    <source>
        <dbReference type="ARBA" id="ARBA00012438"/>
    </source>
</evidence>
<dbReference type="SMART" id="SM00387">
    <property type="entry name" value="HATPase_c"/>
    <property type="match status" value="1"/>
</dbReference>
<keyword evidence="5" id="KW-0418">Kinase</keyword>
<dbReference type="CDD" id="cd00075">
    <property type="entry name" value="HATPase"/>
    <property type="match status" value="1"/>
</dbReference>
<gene>
    <name evidence="10" type="ORF">E5L68_002340</name>
</gene>
<dbReference type="PANTHER" id="PTHR43711">
    <property type="entry name" value="TWO-COMPONENT HISTIDINE KINASE"/>
    <property type="match status" value="1"/>
</dbReference>
<name>A0ABW9JCT2_9SPHI</name>
<dbReference type="InterPro" id="IPR035965">
    <property type="entry name" value="PAS-like_dom_sf"/>
</dbReference>
<dbReference type="SUPFAM" id="SSF55874">
    <property type="entry name" value="ATPase domain of HSP90 chaperone/DNA topoisomerase II/histidine kinase"/>
    <property type="match status" value="1"/>
</dbReference>
<keyword evidence="10" id="KW-0067">ATP-binding</keyword>
<evidence type="ECO:0000256" key="7">
    <source>
        <dbReference type="SAM" id="Coils"/>
    </source>
</evidence>
<dbReference type="InterPro" id="IPR036097">
    <property type="entry name" value="HisK_dim/P_sf"/>
</dbReference>
<dbReference type="InterPro" id="IPR004358">
    <property type="entry name" value="Sig_transdc_His_kin-like_C"/>
</dbReference>
<dbReference type="Gene3D" id="3.30.565.10">
    <property type="entry name" value="Histidine kinase-like ATPase, C-terminal domain"/>
    <property type="match status" value="1"/>
</dbReference>
<dbReference type="Gene3D" id="1.10.287.130">
    <property type="match status" value="1"/>
</dbReference>
<organism evidence="10 11">
    <name type="scientific">Pedobacter helvus</name>
    <dbReference type="NCBI Taxonomy" id="2563444"/>
    <lineage>
        <taxon>Bacteria</taxon>
        <taxon>Pseudomonadati</taxon>
        <taxon>Bacteroidota</taxon>
        <taxon>Sphingobacteriia</taxon>
        <taxon>Sphingobacteriales</taxon>
        <taxon>Sphingobacteriaceae</taxon>
        <taxon>Pedobacter</taxon>
    </lineage>
</organism>
<protein>
    <recommendedName>
        <fullName evidence="2">histidine kinase</fullName>
        <ecNumber evidence="2">2.7.13.3</ecNumber>
    </recommendedName>
</protein>
<dbReference type="PRINTS" id="PR00344">
    <property type="entry name" value="BCTRLSENSOR"/>
</dbReference>
<sequence>MESAKLFELITNNTKDLIVLFNCDFSILYISPSVKRLLGYELFEIVGKKMEDIFAVEEPLRVSEPQILAFQHKNKTEKLLLESLIKPILLNDKVDRYLGILRDVDIRENLKKELEEALKKEKEINENKSKLISMASHELKNPLATISSSLELLSFYIQEDPHIEKPNVERHIEKIHTQLNRLNEIVNELLMMEKTKSQNQDVTLSSLDIITFISDLIKDSFSDVDRSKIKIKCKEDVVYINSNKILLHHIFKNLIENAIKYSKPDKTKIQVLIEVGKLQVDVSVKDNGVGVNPLEKDKVFDQFYRSSRTSELTGFGLGLSIVKECASMLDAKVTLKSTIDKGSTFKISLPK</sequence>
<evidence type="ECO:0000256" key="6">
    <source>
        <dbReference type="ARBA" id="ARBA00023012"/>
    </source>
</evidence>
<keyword evidence="4" id="KW-0808">Transferase</keyword>
<dbReference type="PROSITE" id="PS50109">
    <property type="entry name" value="HIS_KIN"/>
    <property type="match status" value="1"/>
</dbReference>
<dbReference type="RefSeq" id="WP_262710733.1">
    <property type="nucleotide sequence ID" value="NZ_SRMP02000001.1"/>
</dbReference>
<evidence type="ECO:0000259" key="8">
    <source>
        <dbReference type="PROSITE" id="PS50109"/>
    </source>
</evidence>
<evidence type="ECO:0000313" key="11">
    <source>
        <dbReference type="Proteomes" id="UP001517367"/>
    </source>
</evidence>
<keyword evidence="11" id="KW-1185">Reference proteome</keyword>
<proteinExistence type="predicted"/>
<evidence type="ECO:0000256" key="1">
    <source>
        <dbReference type="ARBA" id="ARBA00000085"/>
    </source>
</evidence>
<evidence type="ECO:0000256" key="5">
    <source>
        <dbReference type="ARBA" id="ARBA00022777"/>
    </source>
</evidence>
<dbReference type="SMART" id="SM00388">
    <property type="entry name" value="HisKA"/>
    <property type="match status" value="1"/>
</dbReference>
<dbReference type="EC" id="2.7.13.3" evidence="2"/>
<dbReference type="Pfam" id="PF00512">
    <property type="entry name" value="HisKA"/>
    <property type="match status" value="1"/>
</dbReference>
<dbReference type="InterPro" id="IPR000014">
    <property type="entry name" value="PAS"/>
</dbReference>
<evidence type="ECO:0000259" key="9">
    <source>
        <dbReference type="PROSITE" id="PS50112"/>
    </source>
</evidence>
<dbReference type="Gene3D" id="3.30.450.20">
    <property type="entry name" value="PAS domain"/>
    <property type="match status" value="1"/>
</dbReference>